<dbReference type="EMBL" id="BMMK01000037">
    <property type="protein sequence ID" value="GGM76418.1"/>
    <property type="molecule type" value="Genomic_DNA"/>
</dbReference>
<keyword evidence="1" id="KW-1133">Transmembrane helix</keyword>
<reference evidence="2" key="2">
    <citation type="submission" date="2020-09" db="EMBL/GenBank/DDBJ databases">
        <authorList>
            <person name="Sun Q."/>
            <person name="Zhou Y."/>
        </authorList>
    </citation>
    <scope>NUCLEOTIDE SEQUENCE</scope>
    <source>
        <strain evidence="2">CGMCC 4.5737</strain>
    </source>
</reference>
<feature type="transmembrane region" description="Helical" evidence="1">
    <location>
        <begin position="21"/>
        <end position="43"/>
    </location>
</feature>
<keyword evidence="1" id="KW-0472">Membrane</keyword>
<dbReference type="InterPro" id="IPR049978">
    <property type="entry name" value="SCO6880-like"/>
</dbReference>
<accession>A0A8J3CH40</accession>
<evidence type="ECO:0008006" key="4">
    <source>
        <dbReference type="Google" id="ProtNLM"/>
    </source>
</evidence>
<dbReference type="Proteomes" id="UP000637578">
    <property type="component" value="Unassembled WGS sequence"/>
</dbReference>
<reference evidence="2" key="1">
    <citation type="journal article" date="2014" name="Int. J. Syst. Evol. Microbiol.">
        <title>Complete genome sequence of Corynebacterium casei LMG S-19264T (=DSM 44701T), isolated from a smear-ripened cheese.</title>
        <authorList>
            <consortium name="US DOE Joint Genome Institute (JGI-PGF)"/>
            <person name="Walter F."/>
            <person name="Albersmeier A."/>
            <person name="Kalinowski J."/>
            <person name="Ruckert C."/>
        </authorList>
    </citation>
    <scope>NUCLEOTIDE SEQUENCE</scope>
    <source>
        <strain evidence="2">CGMCC 4.5737</strain>
    </source>
</reference>
<dbReference type="AlphaFoldDB" id="A0A8J3CH40"/>
<organism evidence="2 3">
    <name type="scientific">Longimycelium tulufanense</name>
    <dbReference type="NCBI Taxonomy" id="907463"/>
    <lineage>
        <taxon>Bacteria</taxon>
        <taxon>Bacillati</taxon>
        <taxon>Actinomycetota</taxon>
        <taxon>Actinomycetes</taxon>
        <taxon>Pseudonocardiales</taxon>
        <taxon>Pseudonocardiaceae</taxon>
        <taxon>Longimycelium</taxon>
    </lineage>
</organism>
<dbReference type="RefSeq" id="WP_189061237.1">
    <property type="nucleotide sequence ID" value="NZ_BMMK01000037.1"/>
</dbReference>
<evidence type="ECO:0000313" key="3">
    <source>
        <dbReference type="Proteomes" id="UP000637578"/>
    </source>
</evidence>
<keyword evidence="3" id="KW-1185">Reference proteome</keyword>
<name>A0A8J3CH40_9PSEU</name>
<protein>
    <recommendedName>
        <fullName evidence="4">Integral membrane protein</fullName>
    </recommendedName>
</protein>
<gene>
    <name evidence="2" type="ORF">GCM10012275_54000</name>
</gene>
<proteinExistence type="predicted"/>
<sequence length="494" mass="52318">MTTPRIYRGLAHREHAGWLMGLTAPQAIACVLLAVPAVLALSAGQLRQAALAVVLGGLGIALVVVPVAGRPAARWVGHWLAHRLGTVTGWSAWQSRAAAGECVTLDEPDLPGTLARLSFVDGPVYKDRGRLCLVHDTVEGRWTAVARLTHRGVGLTSDEDRLLLAARLGTLLRAAGHREVLDRLSIYVRTVPDDGAEYEAWRAAHQVPDAPALAVAATEELRRTTAVACVRHELFLAASASEDALRKPAAAAGGGIAGRAHALYRALDGLEDQLRGLDCTSITWLDGPALAEAIRTGFNPLAPRRPDEVDGVPWAKAGPSTAPPPAVRSYTHDGHTSVTYSIQMPDEGVLFGSLAPLLAVKTPGERRALAVHYEPLDARATRRAVRGDRQRMTVLRDLKARKGFAVTATDDRAAQEAHAHERAVAAGHSIVRLAAAVTVTVPVGWDVEDAAAGVENDAAGRFQLLRLELAQDSALVAAAIPVGIGLPRLRGGLL</sequence>
<comment type="caution">
    <text evidence="2">The sequence shown here is derived from an EMBL/GenBank/DDBJ whole genome shotgun (WGS) entry which is preliminary data.</text>
</comment>
<feature type="transmembrane region" description="Helical" evidence="1">
    <location>
        <begin position="49"/>
        <end position="69"/>
    </location>
</feature>
<evidence type="ECO:0000313" key="2">
    <source>
        <dbReference type="EMBL" id="GGM76418.1"/>
    </source>
</evidence>
<keyword evidence="1" id="KW-0812">Transmembrane</keyword>
<evidence type="ECO:0000256" key="1">
    <source>
        <dbReference type="SAM" id="Phobius"/>
    </source>
</evidence>
<dbReference type="NCBIfam" id="NF042935">
    <property type="entry name" value="SCO6880_fam"/>
    <property type="match status" value="1"/>
</dbReference>